<feature type="transmembrane region" description="Helical" evidence="1">
    <location>
        <begin position="74"/>
        <end position="92"/>
    </location>
</feature>
<sequence>MTVHPGNLMNGVERWFFTPVALGRIAVLRTLAYLFVPLDVFLITPWALAHRDVPVALYQPLRIARVFALPEPTHAVVVGLCVALVVTALAAATGRAPRLLGTLVAVLYLAWMLVAMSYGKVDHDRVGYLVLLAVLPTVGRARWGDRTLSERAGWTIRAVAIAVVCTYFLAAWAKFRFGGVDWLTGATYTKAVLRRGTILSDWTVHVPYLLVLAQIGTIVFELCSPVLLFLRGRWQLRAVLFLFAFHAMVYAALTIAFWPHLIALTALLPLERLRVPTRRGDRAQPAGERT</sequence>
<keyword evidence="1" id="KW-0812">Transmembrane</keyword>
<dbReference type="EMBL" id="FRCS01000005">
    <property type="protein sequence ID" value="SHN33335.1"/>
    <property type="molecule type" value="Genomic_DNA"/>
</dbReference>
<proteinExistence type="predicted"/>
<accession>A0A1M7QQ62</accession>
<dbReference type="Proteomes" id="UP000184440">
    <property type="component" value="Unassembled WGS sequence"/>
</dbReference>
<feature type="transmembrane region" description="Helical" evidence="1">
    <location>
        <begin position="99"/>
        <end position="119"/>
    </location>
</feature>
<feature type="transmembrane region" description="Helical" evidence="1">
    <location>
        <begin position="242"/>
        <end position="268"/>
    </location>
</feature>
<dbReference type="OrthoDB" id="3353560at2"/>
<keyword evidence="1" id="KW-0472">Membrane</keyword>
<feature type="transmembrane region" description="Helical" evidence="1">
    <location>
        <begin position="125"/>
        <end position="143"/>
    </location>
</feature>
<feature type="transmembrane region" description="Helical" evidence="1">
    <location>
        <begin position="31"/>
        <end position="49"/>
    </location>
</feature>
<keyword evidence="3" id="KW-1185">Reference proteome</keyword>
<organism evidence="2 3">
    <name type="scientific">Cryptosporangium aurantiacum</name>
    <dbReference type="NCBI Taxonomy" id="134849"/>
    <lineage>
        <taxon>Bacteria</taxon>
        <taxon>Bacillati</taxon>
        <taxon>Actinomycetota</taxon>
        <taxon>Actinomycetes</taxon>
        <taxon>Cryptosporangiales</taxon>
        <taxon>Cryptosporangiaceae</taxon>
        <taxon>Cryptosporangium</taxon>
    </lineage>
</organism>
<dbReference type="STRING" id="134849.SAMN05443668_105137"/>
<dbReference type="AlphaFoldDB" id="A0A1M7QQ62"/>
<evidence type="ECO:0000256" key="1">
    <source>
        <dbReference type="SAM" id="Phobius"/>
    </source>
</evidence>
<feature type="transmembrane region" description="Helical" evidence="1">
    <location>
        <begin position="208"/>
        <end position="230"/>
    </location>
</feature>
<name>A0A1M7QQ62_9ACTN</name>
<protein>
    <submittedName>
        <fullName evidence="2">Vitamin K-dependent gamma-carboxylase</fullName>
    </submittedName>
</protein>
<gene>
    <name evidence="2" type="ORF">SAMN05443668_105137</name>
</gene>
<evidence type="ECO:0000313" key="3">
    <source>
        <dbReference type="Proteomes" id="UP000184440"/>
    </source>
</evidence>
<evidence type="ECO:0000313" key="2">
    <source>
        <dbReference type="EMBL" id="SHN33335.1"/>
    </source>
</evidence>
<feature type="transmembrane region" description="Helical" evidence="1">
    <location>
        <begin position="155"/>
        <end position="173"/>
    </location>
</feature>
<reference evidence="2 3" key="1">
    <citation type="submission" date="2016-11" db="EMBL/GenBank/DDBJ databases">
        <authorList>
            <person name="Jaros S."/>
            <person name="Januszkiewicz K."/>
            <person name="Wedrychowicz H."/>
        </authorList>
    </citation>
    <scope>NUCLEOTIDE SEQUENCE [LARGE SCALE GENOMIC DNA]</scope>
    <source>
        <strain evidence="2 3">DSM 46144</strain>
    </source>
</reference>
<keyword evidence="1" id="KW-1133">Transmembrane helix</keyword>
<dbReference type="RefSeq" id="WP_143175282.1">
    <property type="nucleotide sequence ID" value="NZ_FRCS01000005.1"/>
</dbReference>